<sequence>MPFFSHSLRPSLLCLAIVSTFTQADSQPETITITSQSSQHPIVSTATRTETPAKLIPQTINSVSAEQLTAFAPASLSTALVGTPGIDAVNDTRFDSVMIRGFGASNDFYLDGFRDDMQYTRDLGNIESVEILKGPAAVLYGRGSSGGIINRVSKTPHKGQKSSIHARIGSHDYQRLAVDLNGEWHDDVQVRLNMAQEDNNSFRDGVNSKRTLFAPSLAWTINDDLNWLIQYERNAHDRTPDRGIPSVNGRPAEVANSAVYSDTSRDFINDVSEATRSRLTWQINDSWQLRQQLSYIKLDSEFDNTYVVQVKGDQVVRNRWQQFLKANTLTNQLEMEGQFTTGPISHRLLTGIEHSWQERTPTLYRNKQSIPAGDLYQPDQLPTYQGEMALSSDAKHKVRTSGVYVQDQLSINDWHLLMGLRYDEFYVNTQRIDTNKQETQTSYTLSPRLGLVWNPVADHALYVSYSKTFSPVGGGLIGITPGNPANELDPENSRLYETGVKSDWLNGRIATTLSVYRLEMYNRRMKDPLDPEVTILTGLQRTDGVELDIKAYLNDQWSLRGGIGWQDAKIIKSEANTQGNRPSAVSKLNGQLFLAYQHGQGWFGETGITAVGDRFADSNNTTTLPGYARLDARIGYQWQDWKTQLSVENLLDKDYYVSATGATQIMPGAPREFYLSAQYSF</sequence>
<evidence type="ECO:0000313" key="20">
    <source>
        <dbReference type="EMBL" id="MBC5851971.1"/>
    </source>
</evidence>
<dbReference type="Pfam" id="PF07715">
    <property type="entry name" value="Plug"/>
    <property type="match status" value="1"/>
</dbReference>
<organism evidence="20 21">
    <name type="scientific">Vibrio metschnikovii</name>
    <dbReference type="NCBI Taxonomy" id="28172"/>
    <lineage>
        <taxon>Bacteria</taxon>
        <taxon>Pseudomonadati</taxon>
        <taxon>Pseudomonadota</taxon>
        <taxon>Gammaproteobacteria</taxon>
        <taxon>Vibrionales</taxon>
        <taxon>Vibrionaceae</taxon>
        <taxon>Vibrio</taxon>
    </lineage>
</organism>
<keyword evidence="4 14" id="KW-1134">Transmembrane beta strand</keyword>
<dbReference type="PANTHER" id="PTHR32552:SF68">
    <property type="entry name" value="FERRICHROME OUTER MEMBRANE TRANSPORTER_PHAGE RECEPTOR"/>
    <property type="match status" value="1"/>
</dbReference>
<dbReference type="RefSeq" id="WP_187026532.1">
    <property type="nucleotide sequence ID" value="NZ_JACRUP010000009.1"/>
</dbReference>
<dbReference type="Proteomes" id="UP000615796">
    <property type="component" value="Unassembled WGS sequence"/>
</dbReference>
<dbReference type="CDD" id="cd01347">
    <property type="entry name" value="ligand_gated_channel"/>
    <property type="match status" value="1"/>
</dbReference>
<dbReference type="InterPro" id="IPR000531">
    <property type="entry name" value="Beta-barrel_TonB"/>
</dbReference>
<evidence type="ECO:0000256" key="5">
    <source>
        <dbReference type="ARBA" id="ARBA00022496"/>
    </source>
</evidence>
<evidence type="ECO:0000256" key="10">
    <source>
        <dbReference type="ARBA" id="ARBA00023077"/>
    </source>
</evidence>
<comment type="caution">
    <text evidence="20">The sequence shown here is derived from an EMBL/GenBank/DDBJ whole genome shotgun (WGS) entry which is preliminary data.</text>
</comment>
<feature type="chain" id="PRO_5040877586" evidence="17">
    <location>
        <begin position="25"/>
        <end position="681"/>
    </location>
</feature>
<evidence type="ECO:0000256" key="8">
    <source>
        <dbReference type="ARBA" id="ARBA00023004"/>
    </source>
</evidence>
<evidence type="ECO:0000256" key="6">
    <source>
        <dbReference type="ARBA" id="ARBA00022692"/>
    </source>
</evidence>
<evidence type="ECO:0000256" key="12">
    <source>
        <dbReference type="ARBA" id="ARBA00023170"/>
    </source>
</evidence>
<dbReference type="GO" id="GO:0015891">
    <property type="term" value="P:siderophore transport"/>
    <property type="evidence" value="ECO:0007669"/>
    <property type="project" value="InterPro"/>
</dbReference>
<dbReference type="PROSITE" id="PS01156">
    <property type="entry name" value="TONB_DEPENDENT_REC_2"/>
    <property type="match status" value="1"/>
</dbReference>
<dbReference type="GO" id="GO:0009279">
    <property type="term" value="C:cell outer membrane"/>
    <property type="evidence" value="ECO:0007669"/>
    <property type="project" value="UniProtKB-SubCell"/>
</dbReference>
<dbReference type="GO" id="GO:0038023">
    <property type="term" value="F:signaling receptor activity"/>
    <property type="evidence" value="ECO:0007669"/>
    <property type="project" value="InterPro"/>
</dbReference>
<dbReference type="NCBIfam" id="TIGR01783">
    <property type="entry name" value="TonB-siderophor"/>
    <property type="match status" value="1"/>
</dbReference>
<proteinExistence type="inferred from homology"/>
<comment type="similarity">
    <text evidence="2 14 16">Belongs to the TonB-dependent receptor family.</text>
</comment>
<dbReference type="PROSITE" id="PS52016">
    <property type="entry name" value="TONB_DEPENDENT_REC_3"/>
    <property type="match status" value="1"/>
</dbReference>
<evidence type="ECO:0000256" key="16">
    <source>
        <dbReference type="RuleBase" id="RU003357"/>
    </source>
</evidence>
<dbReference type="InterPro" id="IPR039426">
    <property type="entry name" value="TonB-dep_rcpt-like"/>
</dbReference>
<name>A0A9X0RAV9_VIBME</name>
<keyword evidence="9" id="KW-0406">Ion transport</keyword>
<evidence type="ECO:0000313" key="21">
    <source>
        <dbReference type="Proteomes" id="UP000615796"/>
    </source>
</evidence>
<dbReference type="PANTHER" id="PTHR32552">
    <property type="entry name" value="FERRICHROME IRON RECEPTOR-RELATED"/>
    <property type="match status" value="1"/>
</dbReference>
<keyword evidence="10 16" id="KW-0798">TonB box</keyword>
<evidence type="ECO:0000256" key="7">
    <source>
        <dbReference type="ARBA" id="ARBA00022729"/>
    </source>
</evidence>
<comment type="subcellular location">
    <subcellularLocation>
        <location evidence="1 14">Cell outer membrane</location>
        <topology evidence="1 14">Multi-pass membrane protein</topology>
    </subcellularLocation>
</comment>
<dbReference type="EMBL" id="JACRUP010000009">
    <property type="protein sequence ID" value="MBC5851971.1"/>
    <property type="molecule type" value="Genomic_DNA"/>
</dbReference>
<keyword evidence="13 14" id="KW-0998">Cell outer membrane</keyword>
<keyword evidence="8" id="KW-0408">Iron</keyword>
<dbReference type="InterPro" id="IPR012910">
    <property type="entry name" value="Plug_dom"/>
</dbReference>
<evidence type="ECO:0000256" key="11">
    <source>
        <dbReference type="ARBA" id="ARBA00023136"/>
    </source>
</evidence>
<keyword evidence="21" id="KW-1185">Reference proteome</keyword>
<keyword evidence="5" id="KW-0410">Iron transport</keyword>
<gene>
    <name evidence="20" type="ORF">H8Q88_13780</name>
</gene>
<dbReference type="Pfam" id="PF00593">
    <property type="entry name" value="TonB_dep_Rec_b-barrel"/>
    <property type="match status" value="1"/>
</dbReference>
<reference evidence="20" key="1">
    <citation type="submission" date="2020-08" db="EMBL/GenBank/DDBJ databases">
        <title>Genome Sequencing and Pan-Genome Analysis of Migratory bird Vibrio Strains, Inner Mongolia.</title>
        <authorList>
            <person name="Zheng L."/>
        </authorList>
    </citation>
    <scope>NUCLEOTIDE SEQUENCE</scope>
    <source>
        <strain evidence="20">M13F</strain>
    </source>
</reference>
<evidence type="ECO:0000256" key="2">
    <source>
        <dbReference type="ARBA" id="ARBA00009810"/>
    </source>
</evidence>
<dbReference type="AlphaFoldDB" id="A0A9X0RAV9"/>
<evidence type="ECO:0000256" key="17">
    <source>
        <dbReference type="SAM" id="SignalP"/>
    </source>
</evidence>
<keyword evidence="3 14" id="KW-0813">Transport</keyword>
<evidence type="ECO:0000256" key="14">
    <source>
        <dbReference type="PROSITE-ProRule" id="PRU01360"/>
    </source>
</evidence>
<dbReference type="SUPFAM" id="SSF56935">
    <property type="entry name" value="Porins"/>
    <property type="match status" value="1"/>
</dbReference>
<keyword evidence="12 20" id="KW-0675">Receptor</keyword>
<evidence type="ECO:0000259" key="19">
    <source>
        <dbReference type="Pfam" id="PF07715"/>
    </source>
</evidence>
<accession>A0A9X0RAV9</accession>
<dbReference type="Gene3D" id="2.170.130.10">
    <property type="entry name" value="TonB-dependent receptor, plug domain"/>
    <property type="match status" value="1"/>
</dbReference>
<evidence type="ECO:0000259" key="18">
    <source>
        <dbReference type="Pfam" id="PF00593"/>
    </source>
</evidence>
<feature type="domain" description="TonB-dependent receptor-like beta-barrel" evidence="18">
    <location>
        <begin position="220"/>
        <end position="650"/>
    </location>
</feature>
<dbReference type="InterPro" id="IPR036942">
    <property type="entry name" value="Beta-barrel_TonB_sf"/>
</dbReference>
<feature type="signal peptide" evidence="17">
    <location>
        <begin position="1"/>
        <end position="24"/>
    </location>
</feature>
<dbReference type="Gene3D" id="2.40.170.20">
    <property type="entry name" value="TonB-dependent receptor, beta-barrel domain"/>
    <property type="match status" value="1"/>
</dbReference>
<evidence type="ECO:0000256" key="3">
    <source>
        <dbReference type="ARBA" id="ARBA00022448"/>
    </source>
</evidence>
<evidence type="ECO:0000256" key="15">
    <source>
        <dbReference type="PROSITE-ProRule" id="PRU10144"/>
    </source>
</evidence>
<keyword evidence="7 17" id="KW-0732">Signal</keyword>
<evidence type="ECO:0000256" key="9">
    <source>
        <dbReference type="ARBA" id="ARBA00023065"/>
    </source>
</evidence>
<keyword evidence="11 14" id="KW-0472">Membrane</keyword>
<protein>
    <submittedName>
        <fullName evidence="20">TonB-dependent siderophore receptor</fullName>
    </submittedName>
</protein>
<dbReference type="InterPro" id="IPR037066">
    <property type="entry name" value="Plug_dom_sf"/>
</dbReference>
<evidence type="ECO:0000256" key="13">
    <source>
        <dbReference type="ARBA" id="ARBA00023237"/>
    </source>
</evidence>
<feature type="short sequence motif" description="TonB C-terminal box" evidence="15">
    <location>
        <begin position="664"/>
        <end position="681"/>
    </location>
</feature>
<evidence type="ECO:0000256" key="1">
    <source>
        <dbReference type="ARBA" id="ARBA00004571"/>
    </source>
</evidence>
<dbReference type="InterPro" id="IPR010105">
    <property type="entry name" value="TonB_sidphr_rcpt"/>
</dbReference>
<dbReference type="GO" id="GO:0015344">
    <property type="term" value="F:siderophore uptake transmembrane transporter activity"/>
    <property type="evidence" value="ECO:0007669"/>
    <property type="project" value="TreeGrafter"/>
</dbReference>
<evidence type="ECO:0000256" key="4">
    <source>
        <dbReference type="ARBA" id="ARBA00022452"/>
    </source>
</evidence>
<keyword evidence="6 14" id="KW-0812">Transmembrane</keyword>
<feature type="domain" description="TonB-dependent receptor plug" evidence="19">
    <location>
        <begin position="56"/>
        <end position="148"/>
    </location>
</feature>
<dbReference type="InterPro" id="IPR010917">
    <property type="entry name" value="TonB_rcpt_CS"/>
</dbReference>